<dbReference type="PROSITE" id="PS50893">
    <property type="entry name" value="ABC_TRANSPORTER_2"/>
    <property type="match status" value="1"/>
</dbReference>
<feature type="domain" description="ABC transporter" evidence="4">
    <location>
        <begin position="5"/>
        <end position="244"/>
    </location>
</feature>
<dbReference type="InterPro" id="IPR017911">
    <property type="entry name" value="MacB-like_ATP-bd"/>
</dbReference>
<dbReference type="PANTHER" id="PTHR24220:SF611">
    <property type="entry name" value="ATP-BINDING COMPONENT OF ABC TRANSPORTER-RELATED"/>
    <property type="match status" value="1"/>
</dbReference>
<dbReference type="SUPFAM" id="SSF52540">
    <property type="entry name" value="P-loop containing nucleoside triphosphate hydrolases"/>
    <property type="match status" value="1"/>
</dbReference>
<dbReference type="EMBL" id="CP136600">
    <property type="protein sequence ID" value="WOH39218.1"/>
    <property type="molecule type" value="Genomic_DNA"/>
</dbReference>
<proteinExistence type="predicted"/>
<dbReference type="Pfam" id="PF00005">
    <property type="entry name" value="ABC_tran"/>
    <property type="match status" value="1"/>
</dbReference>
<keyword evidence="6" id="KW-1185">Reference proteome</keyword>
<dbReference type="Gene3D" id="3.40.50.300">
    <property type="entry name" value="P-loop containing nucleotide triphosphate hydrolases"/>
    <property type="match status" value="1"/>
</dbReference>
<dbReference type="InterPro" id="IPR015854">
    <property type="entry name" value="ABC_transpr_LolD-like"/>
</dbReference>
<gene>
    <name evidence="5" type="ORF">RI844_08335</name>
</gene>
<organism evidence="5 6">
    <name type="scientific">Thalassotalea fonticola</name>
    <dbReference type="NCBI Taxonomy" id="3065649"/>
    <lineage>
        <taxon>Bacteria</taxon>
        <taxon>Pseudomonadati</taxon>
        <taxon>Pseudomonadota</taxon>
        <taxon>Gammaproteobacteria</taxon>
        <taxon>Alteromonadales</taxon>
        <taxon>Colwelliaceae</taxon>
        <taxon>Thalassotalea</taxon>
    </lineage>
</organism>
<keyword evidence="1" id="KW-0813">Transport</keyword>
<keyword evidence="3 5" id="KW-0067">ATP-binding</keyword>
<dbReference type="InterPro" id="IPR027417">
    <property type="entry name" value="P-loop_NTPase"/>
</dbReference>
<dbReference type="InterPro" id="IPR003593">
    <property type="entry name" value="AAA+_ATPase"/>
</dbReference>
<protein>
    <submittedName>
        <fullName evidence="5">ABC transporter ATP-binding protein</fullName>
    </submittedName>
</protein>
<sequence>MSDIIDICDLKFSWHEQADFEFNIDKFTVHKGEKLFLRGPSGSGKTTLLSLLCGVISANSGQLSMLGKNLTQMSPTKRDQFRADHIGVIFQMFNLIPYLTTIENVILSCSFSPLRKSRALKNSESLEAEALRLLSHLDMGDANLLHKPVNELSIGQQQRVAAARALMGAPEIIIADEPTSSLDSDRCHSFLELLFKECKIAGSTLVFVSHDTRLKEDFDRTVMLNREMQDENKDIVTISTEGAM</sequence>
<evidence type="ECO:0000256" key="1">
    <source>
        <dbReference type="ARBA" id="ARBA00022448"/>
    </source>
</evidence>
<evidence type="ECO:0000313" key="6">
    <source>
        <dbReference type="Proteomes" id="UP001301442"/>
    </source>
</evidence>
<dbReference type="PANTHER" id="PTHR24220">
    <property type="entry name" value="IMPORT ATP-BINDING PROTEIN"/>
    <property type="match status" value="1"/>
</dbReference>
<dbReference type="SMART" id="SM00382">
    <property type="entry name" value="AAA"/>
    <property type="match status" value="1"/>
</dbReference>
<dbReference type="GO" id="GO:0005524">
    <property type="term" value="F:ATP binding"/>
    <property type="evidence" value="ECO:0007669"/>
    <property type="project" value="UniProtKB-KW"/>
</dbReference>
<dbReference type="CDD" id="cd03255">
    <property type="entry name" value="ABC_MJ0796_LolCDE_FtsE"/>
    <property type="match status" value="1"/>
</dbReference>
<evidence type="ECO:0000313" key="5">
    <source>
        <dbReference type="EMBL" id="WOH39218.1"/>
    </source>
</evidence>
<keyword evidence="2" id="KW-0547">Nucleotide-binding</keyword>
<evidence type="ECO:0000256" key="2">
    <source>
        <dbReference type="ARBA" id="ARBA00022741"/>
    </source>
</evidence>
<accession>A0ABZ0GUF7</accession>
<dbReference type="Proteomes" id="UP001301442">
    <property type="component" value="Chromosome"/>
</dbReference>
<dbReference type="InterPro" id="IPR003439">
    <property type="entry name" value="ABC_transporter-like_ATP-bd"/>
</dbReference>
<evidence type="ECO:0000256" key="3">
    <source>
        <dbReference type="ARBA" id="ARBA00022840"/>
    </source>
</evidence>
<name>A0ABZ0GUF7_9GAMM</name>
<reference evidence="5 6" key="1">
    <citation type="submission" date="2023-09" db="EMBL/GenBank/DDBJ databases">
        <authorList>
            <person name="Qi X."/>
        </authorList>
    </citation>
    <scope>NUCLEOTIDE SEQUENCE [LARGE SCALE GENOMIC DNA]</scope>
    <source>
        <strain evidence="5 6">S1-1</strain>
    </source>
</reference>
<evidence type="ECO:0000259" key="4">
    <source>
        <dbReference type="PROSITE" id="PS50893"/>
    </source>
</evidence>